<feature type="domain" description="Tetrapyrrole methylase" evidence="7">
    <location>
        <begin position="5"/>
        <end position="208"/>
    </location>
</feature>
<comment type="caution">
    <text evidence="8">The sequence shown here is derived from an EMBL/GenBank/DDBJ whole genome shotgun (WGS) entry which is preliminary data.</text>
</comment>
<evidence type="ECO:0000256" key="5">
    <source>
        <dbReference type="ARBA" id="ARBA00022691"/>
    </source>
</evidence>
<comment type="subcellular location">
    <subcellularLocation>
        <location evidence="6">Cytoplasm</location>
    </subcellularLocation>
</comment>
<dbReference type="EC" id="2.1.1.198" evidence="6"/>
<proteinExistence type="inferred from homology"/>
<dbReference type="AlphaFoldDB" id="A0A2N2E2A8"/>
<name>A0A2N2E2A8_9BACT</name>
<dbReference type="SUPFAM" id="SSF53790">
    <property type="entry name" value="Tetrapyrrole methylase"/>
    <property type="match status" value="1"/>
</dbReference>
<protein>
    <recommendedName>
        <fullName evidence="6">Ribosomal RNA small subunit methyltransferase I</fullName>
        <ecNumber evidence="6">2.1.1.198</ecNumber>
    </recommendedName>
    <alternativeName>
        <fullName evidence="6">16S rRNA 2'-O-ribose C1402 methyltransferase</fullName>
    </alternativeName>
    <alternativeName>
        <fullName evidence="6">rRNA (cytidine-2'-O-)-methyltransferase RsmI</fullName>
    </alternativeName>
</protein>
<accession>A0A2N2E2A8</accession>
<evidence type="ECO:0000256" key="1">
    <source>
        <dbReference type="ARBA" id="ARBA00022490"/>
    </source>
</evidence>
<evidence type="ECO:0000259" key="7">
    <source>
        <dbReference type="Pfam" id="PF00590"/>
    </source>
</evidence>
<dbReference type="InterPro" id="IPR014777">
    <property type="entry name" value="4pyrrole_Mease_sub1"/>
</dbReference>
<comment type="function">
    <text evidence="6">Catalyzes the 2'-O-methylation of the ribose of cytidine 1402 (C1402) in 16S rRNA.</text>
</comment>
<keyword evidence="4 6" id="KW-0808">Transferase</keyword>
<organism evidence="8 9">
    <name type="scientific">Candidatus Falkowbacteria bacterium HGW-Falkowbacteria-2</name>
    <dbReference type="NCBI Taxonomy" id="2013769"/>
    <lineage>
        <taxon>Bacteria</taxon>
        <taxon>Candidatus Falkowiibacteriota</taxon>
    </lineage>
</organism>
<keyword evidence="3 6" id="KW-0489">Methyltransferase</keyword>
<dbReference type="InterPro" id="IPR000878">
    <property type="entry name" value="4pyrrol_Mease"/>
</dbReference>
<dbReference type="Pfam" id="PF00590">
    <property type="entry name" value="TP_methylase"/>
    <property type="match status" value="1"/>
</dbReference>
<evidence type="ECO:0000256" key="3">
    <source>
        <dbReference type="ARBA" id="ARBA00022603"/>
    </source>
</evidence>
<sequence length="233" mass="25953">MSLGKLYVAATPIGNLEDISLRALRIMREADYILCEDTRLTRVLLQKHEISTPTISYHQHSGGGKVGQLLRYLGEGKNLVLVSDAGTPGISDPGSMLVASAREEFPDLEVVPLPGASAVIAALSVSGWPVDRFTFFGFLPHKKGRQTMIKEIITSSYPAVFYESKHRIRKCMEEITTLSAEAEIKVEVMLARELTKMFETIYFGDPSELVEKLENDTDMQKGEFVVLCRKVKK</sequence>
<evidence type="ECO:0000256" key="6">
    <source>
        <dbReference type="HAMAP-Rule" id="MF_01877"/>
    </source>
</evidence>
<keyword evidence="1 6" id="KW-0963">Cytoplasm</keyword>
<dbReference type="GO" id="GO:0005737">
    <property type="term" value="C:cytoplasm"/>
    <property type="evidence" value="ECO:0007669"/>
    <property type="project" value="UniProtKB-SubCell"/>
</dbReference>
<evidence type="ECO:0000313" key="9">
    <source>
        <dbReference type="Proteomes" id="UP000233325"/>
    </source>
</evidence>
<dbReference type="CDD" id="cd11648">
    <property type="entry name" value="RsmI"/>
    <property type="match status" value="1"/>
</dbReference>
<dbReference type="PIRSF" id="PIRSF005917">
    <property type="entry name" value="MTase_YraL"/>
    <property type="match status" value="1"/>
</dbReference>
<keyword evidence="5 6" id="KW-0949">S-adenosyl-L-methionine</keyword>
<dbReference type="InterPro" id="IPR035996">
    <property type="entry name" value="4pyrrol_Methylase_sf"/>
</dbReference>
<dbReference type="Proteomes" id="UP000233325">
    <property type="component" value="Unassembled WGS sequence"/>
</dbReference>
<comment type="similarity">
    <text evidence="6">Belongs to the methyltransferase superfamily. RsmI family.</text>
</comment>
<evidence type="ECO:0000313" key="8">
    <source>
        <dbReference type="EMBL" id="PKM88860.1"/>
    </source>
</evidence>
<keyword evidence="2 6" id="KW-0698">rRNA processing</keyword>
<dbReference type="InterPro" id="IPR014776">
    <property type="entry name" value="4pyrrole_Mease_sub2"/>
</dbReference>
<comment type="catalytic activity">
    <reaction evidence="6">
        <text>cytidine(1402) in 16S rRNA + S-adenosyl-L-methionine = 2'-O-methylcytidine(1402) in 16S rRNA + S-adenosyl-L-homocysteine + H(+)</text>
        <dbReference type="Rhea" id="RHEA:42924"/>
        <dbReference type="Rhea" id="RHEA-COMP:10285"/>
        <dbReference type="Rhea" id="RHEA-COMP:10286"/>
        <dbReference type="ChEBI" id="CHEBI:15378"/>
        <dbReference type="ChEBI" id="CHEBI:57856"/>
        <dbReference type="ChEBI" id="CHEBI:59789"/>
        <dbReference type="ChEBI" id="CHEBI:74495"/>
        <dbReference type="ChEBI" id="CHEBI:82748"/>
        <dbReference type="EC" id="2.1.1.198"/>
    </reaction>
</comment>
<dbReference type="PROSITE" id="PS01296">
    <property type="entry name" value="RSMI"/>
    <property type="match status" value="1"/>
</dbReference>
<dbReference type="HAMAP" id="MF_01877">
    <property type="entry name" value="16SrRNA_methyltr_I"/>
    <property type="match status" value="1"/>
</dbReference>
<reference evidence="8 9" key="1">
    <citation type="journal article" date="2017" name="ISME J.">
        <title>Potential for microbial H2 and metal transformations associated with novel bacteria and archaea in deep terrestrial subsurface sediments.</title>
        <authorList>
            <person name="Hernsdorf A.W."/>
            <person name="Amano Y."/>
            <person name="Miyakawa K."/>
            <person name="Ise K."/>
            <person name="Suzuki Y."/>
            <person name="Anantharaman K."/>
            <person name="Probst A."/>
            <person name="Burstein D."/>
            <person name="Thomas B.C."/>
            <person name="Banfield J.F."/>
        </authorList>
    </citation>
    <scope>NUCLEOTIDE SEQUENCE [LARGE SCALE GENOMIC DNA]</scope>
    <source>
        <strain evidence="8">HGW-Falkowbacteria-2</strain>
    </source>
</reference>
<dbReference type="EMBL" id="PHAH01000009">
    <property type="protein sequence ID" value="PKM88860.1"/>
    <property type="molecule type" value="Genomic_DNA"/>
</dbReference>
<dbReference type="PANTHER" id="PTHR46111">
    <property type="entry name" value="RIBOSOMAL RNA SMALL SUBUNIT METHYLTRANSFERASE I"/>
    <property type="match status" value="1"/>
</dbReference>
<dbReference type="InterPro" id="IPR018063">
    <property type="entry name" value="SAM_MeTrfase_RsmI_CS"/>
</dbReference>
<dbReference type="Gene3D" id="3.40.1010.10">
    <property type="entry name" value="Cobalt-precorrin-4 Transmethylase, Domain 1"/>
    <property type="match status" value="1"/>
</dbReference>
<gene>
    <name evidence="6 8" type="primary">rsmI</name>
    <name evidence="8" type="ORF">CVU83_00990</name>
</gene>
<dbReference type="NCBIfam" id="TIGR00096">
    <property type="entry name" value="16S rRNA (cytidine(1402)-2'-O)-methyltransferase"/>
    <property type="match status" value="1"/>
</dbReference>
<evidence type="ECO:0000256" key="4">
    <source>
        <dbReference type="ARBA" id="ARBA00022679"/>
    </source>
</evidence>
<dbReference type="Gene3D" id="3.30.950.10">
    <property type="entry name" value="Methyltransferase, Cobalt-precorrin-4 Transmethylase, Domain 2"/>
    <property type="match status" value="1"/>
</dbReference>
<dbReference type="GO" id="GO:0070677">
    <property type="term" value="F:rRNA (cytosine-2'-O-)-methyltransferase activity"/>
    <property type="evidence" value="ECO:0007669"/>
    <property type="project" value="UniProtKB-UniRule"/>
</dbReference>
<dbReference type="InterPro" id="IPR008189">
    <property type="entry name" value="rRNA_ssu_MeTfrase_I"/>
</dbReference>
<evidence type="ECO:0000256" key="2">
    <source>
        <dbReference type="ARBA" id="ARBA00022552"/>
    </source>
</evidence>
<dbReference type="PANTHER" id="PTHR46111:SF1">
    <property type="entry name" value="RIBOSOMAL RNA SMALL SUBUNIT METHYLTRANSFERASE I"/>
    <property type="match status" value="1"/>
</dbReference>